<dbReference type="CDD" id="cd00067">
    <property type="entry name" value="GAL4"/>
    <property type="match status" value="1"/>
</dbReference>
<dbReference type="PANTHER" id="PTHR47657:SF14">
    <property type="entry name" value="ZN(2)-C6 FUNGAL-TYPE DOMAIN-CONTAINING PROTEIN"/>
    <property type="match status" value="1"/>
</dbReference>
<name>A0AA39K1L0_ARMTA</name>
<proteinExistence type="predicted"/>
<comment type="caution">
    <text evidence="2">The sequence shown here is derived from an EMBL/GenBank/DDBJ whole genome shotgun (WGS) entry which is preliminary data.</text>
</comment>
<reference evidence="2" key="1">
    <citation type="submission" date="2023-06" db="EMBL/GenBank/DDBJ databases">
        <authorList>
            <consortium name="Lawrence Berkeley National Laboratory"/>
            <person name="Ahrendt S."/>
            <person name="Sahu N."/>
            <person name="Indic B."/>
            <person name="Wong-Bajracharya J."/>
            <person name="Merenyi Z."/>
            <person name="Ke H.-M."/>
            <person name="Monk M."/>
            <person name="Kocsube S."/>
            <person name="Drula E."/>
            <person name="Lipzen A."/>
            <person name="Balint B."/>
            <person name="Henrissat B."/>
            <person name="Andreopoulos B."/>
            <person name="Martin F.M."/>
            <person name="Harder C.B."/>
            <person name="Rigling D."/>
            <person name="Ford K.L."/>
            <person name="Foster G.D."/>
            <person name="Pangilinan J."/>
            <person name="Papanicolaou A."/>
            <person name="Barry K."/>
            <person name="LaButti K."/>
            <person name="Viragh M."/>
            <person name="Koriabine M."/>
            <person name="Yan M."/>
            <person name="Riley R."/>
            <person name="Champramary S."/>
            <person name="Plett K.L."/>
            <person name="Tsai I.J."/>
            <person name="Slot J."/>
            <person name="Sipos G."/>
            <person name="Plett J."/>
            <person name="Nagy L.G."/>
            <person name="Grigoriev I.V."/>
        </authorList>
    </citation>
    <scope>NUCLEOTIDE SEQUENCE</scope>
    <source>
        <strain evidence="2">CCBAS 213</strain>
    </source>
</reference>
<dbReference type="AlphaFoldDB" id="A0AA39K1L0"/>
<gene>
    <name evidence="2" type="ORF">EV420DRAFT_1646413</name>
</gene>
<dbReference type="InterPro" id="IPR021858">
    <property type="entry name" value="Fun_TF"/>
</dbReference>
<evidence type="ECO:0000313" key="2">
    <source>
        <dbReference type="EMBL" id="KAK0450493.1"/>
    </source>
</evidence>
<evidence type="ECO:0000313" key="3">
    <source>
        <dbReference type="Proteomes" id="UP001175211"/>
    </source>
</evidence>
<dbReference type="GeneID" id="85361458"/>
<organism evidence="2 3">
    <name type="scientific">Armillaria tabescens</name>
    <name type="common">Ringless honey mushroom</name>
    <name type="synonym">Agaricus tabescens</name>
    <dbReference type="NCBI Taxonomy" id="1929756"/>
    <lineage>
        <taxon>Eukaryota</taxon>
        <taxon>Fungi</taxon>
        <taxon>Dikarya</taxon>
        <taxon>Basidiomycota</taxon>
        <taxon>Agaricomycotina</taxon>
        <taxon>Agaricomycetes</taxon>
        <taxon>Agaricomycetidae</taxon>
        <taxon>Agaricales</taxon>
        <taxon>Marasmiineae</taxon>
        <taxon>Physalacriaceae</taxon>
        <taxon>Desarmillaria</taxon>
    </lineage>
</organism>
<dbReference type="PANTHER" id="PTHR47657">
    <property type="entry name" value="STEROL REGULATORY ELEMENT-BINDING PROTEIN ECM22"/>
    <property type="match status" value="1"/>
</dbReference>
<dbReference type="PROSITE" id="PS00463">
    <property type="entry name" value="ZN2_CY6_FUNGAL_1"/>
    <property type="match status" value="1"/>
</dbReference>
<dbReference type="Pfam" id="PF11951">
    <property type="entry name" value="Fungal_trans_2"/>
    <property type="match status" value="1"/>
</dbReference>
<evidence type="ECO:0000259" key="1">
    <source>
        <dbReference type="PROSITE" id="PS50048"/>
    </source>
</evidence>
<dbReference type="EMBL" id="JAUEPS010000035">
    <property type="protein sequence ID" value="KAK0450493.1"/>
    <property type="molecule type" value="Genomic_DNA"/>
</dbReference>
<dbReference type="RefSeq" id="XP_060327364.1">
    <property type="nucleotide sequence ID" value="XM_060477910.1"/>
</dbReference>
<dbReference type="GO" id="GO:0008270">
    <property type="term" value="F:zinc ion binding"/>
    <property type="evidence" value="ECO:0007669"/>
    <property type="project" value="InterPro"/>
</dbReference>
<feature type="domain" description="Zn(2)-C6 fungal-type" evidence="1">
    <location>
        <begin position="13"/>
        <end position="43"/>
    </location>
</feature>
<dbReference type="InterPro" id="IPR052400">
    <property type="entry name" value="Zn2-C6_fungal_TF"/>
</dbReference>
<accession>A0AA39K1L0</accession>
<dbReference type="Pfam" id="PF00172">
    <property type="entry name" value="Zn_clus"/>
    <property type="match status" value="1"/>
</dbReference>
<keyword evidence="3" id="KW-1185">Reference proteome</keyword>
<dbReference type="InterPro" id="IPR036864">
    <property type="entry name" value="Zn2-C6_fun-type_DNA-bd_sf"/>
</dbReference>
<dbReference type="InterPro" id="IPR001138">
    <property type="entry name" value="Zn2Cys6_DnaBD"/>
</dbReference>
<dbReference type="SMART" id="SM00066">
    <property type="entry name" value="GAL4"/>
    <property type="match status" value="1"/>
</dbReference>
<dbReference type="Gene3D" id="4.10.240.10">
    <property type="entry name" value="Zn(2)-C6 fungal-type DNA-binding domain"/>
    <property type="match status" value="1"/>
</dbReference>
<dbReference type="GO" id="GO:0000981">
    <property type="term" value="F:DNA-binding transcription factor activity, RNA polymerase II-specific"/>
    <property type="evidence" value="ECO:0007669"/>
    <property type="project" value="InterPro"/>
</dbReference>
<dbReference type="PROSITE" id="PS50048">
    <property type="entry name" value="ZN2_CY6_FUNGAL_2"/>
    <property type="match status" value="1"/>
</dbReference>
<dbReference type="SUPFAM" id="SSF57701">
    <property type="entry name" value="Zn2/Cys6 DNA-binding domain"/>
    <property type="match status" value="1"/>
</dbReference>
<protein>
    <recommendedName>
        <fullName evidence="1">Zn(2)-C6 fungal-type domain-containing protein</fullName>
    </recommendedName>
</protein>
<sequence>MAPIRPHQKTRSGCKTCKQRKVKCDETLPICNNCTRRGVECVWGSTSPKQELATQEQSVVVAQSSSAEGSLAIWTLGEGSSDLLTLELMHHYSTAASYSLSADPDATTVWRGIIPQMAFEPQNQCLLQAILAFSALHIHYEDSTSHRHAQVATDYYNQAKFGIRVADTDGTADVNAVLVALCLVARYEFASSAAVFPIPGEWYNTIREIRRNLLKDRTELQDNVMHSLLAAIAPPHLPTSLTDQFPSALSTLLISAPDAEELHDASVRNAYQESIYFLEQAWRAPLNRCVGLWWYMMSNTFLQLLKEARPRALIILAHYCAMMKHITRDGPWWLKKKWGDEARRIVSMLDARWAPCLGWVLAQLDPERDSQVFDFTGMDTLSWGDAGDGRHF</sequence>
<dbReference type="Proteomes" id="UP001175211">
    <property type="component" value="Unassembled WGS sequence"/>
</dbReference>